<dbReference type="InterPro" id="IPR038109">
    <property type="entry name" value="DNA_bind_recomb_sf"/>
</dbReference>
<dbReference type="PROSITE" id="PS51736">
    <property type="entry name" value="RECOMBINASES_3"/>
    <property type="match status" value="1"/>
</dbReference>
<accession>A0ABX2ZN38</accession>
<reference evidence="4 5" key="1">
    <citation type="submission" date="2016-07" db="EMBL/GenBank/DDBJ databases">
        <authorList>
            <person name="Townsley L."/>
            <person name="Shank E.A."/>
        </authorList>
    </citation>
    <scope>NUCLEOTIDE SEQUENCE [LARGE SCALE GENOMIC DNA]</scope>
    <source>
        <strain evidence="4 5">CH01</strain>
    </source>
</reference>
<dbReference type="Gene3D" id="3.90.1750.20">
    <property type="entry name" value="Putative Large Serine Recombinase, Chain B, Domain 2"/>
    <property type="match status" value="1"/>
</dbReference>
<evidence type="ECO:0000259" key="2">
    <source>
        <dbReference type="PROSITE" id="PS51736"/>
    </source>
</evidence>
<evidence type="ECO:0000313" key="5">
    <source>
        <dbReference type="Proteomes" id="UP000094580"/>
    </source>
</evidence>
<dbReference type="SMART" id="SM00857">
    <property type="entry name" value="Resolvase"/>
    <property type="match status" value="1"/>
</dbReference>
<evidence type="ECO:0000313" key="4">
    <source>
        <dbReference type="EMBL" id="ODG91146.1"/>
    </source>
</evidence>
<dbReference type="Gene3D" id="3.40.50.1390">
    <property type="entry name" value="Resolvase, N-terminal catalytic domain"/>
    <property type="match status" value="1"/>
</dbReference>
<feature type="domain" description="Resolvase/invertase-type recombinase catalytic" evidence="2">
    <location>
        <begin position="3"/>
        <end position="155"/>
    </location>
</feature>
<sequence length="498" mass="58624">MERVALYLRKSRADLDAEARGEGETLSKHKEQLLKFAKESNLNIICIRQEIASGESLVYRPEMLKLLQEVEEFKYDGVLVMDMDRLGRGNMKEQGIILETFKSSRTKIITPRKTYDLHDEFDEEYSEFEAFMARKELKIITRRLQRGRVLSVQRGNYLGTFAPYGYEIYETKEFRSLRINSKQAKVVKSIFEWYTKDLIGANEIANRLNQMNIPSYTGKKWSYNSILEMIKNPIYIGKVTWNKKSSKGIRKPKSDWLIVDGKHEAIIDPDIHNFAQDILTSRYHAPYNSKLSNQLAGIMFCSKCGSKLQQRYPKGKPRQIVCTNNRCNTRSSYTHLIEEKLLQGLEIWLKEYKISFTNQPDEEDFEVINLKKQALKQIENELNEVVKQKNNLFNLLERGIYDESIYNERSKTLSNRLEELSNSKTLILDELTKYHNRELLNEQLIPTFEKVLDLYYKTTNIELKNKLLKSVLFKVEYQKEPHQKLDDFTLILYPKLPR</sequence>
<dbReference type="PANTHER" id="PTHR30461:SF23">
    <property type="entry name" value="DNA RECOMBINASE-RELATED"/>
    <property type="match status" value="1"/>
</dbReference>
<dbReference type="Proteomes" id="UP000094580">
    <property type="component" value="Unassembled WGS sequence"/>
</dbReference>
<proteinExistence type="predicted"/>
<feature type="domain" description="Recombinase" evidence="3">
    <location>
        <begin position="163"/>
        <end position="285"/>
    </location>
</feature>
<organism evidence="4 5">
    <name type="scientific">Gottfriedia luciferensis</name>
    <dbReference type="NCBI Taxonomy" id="178774"/>
    <lineage>
        <taxon>Bacteria</taxon>
        <taxon>Bacillati</taxon>
        <taxon>Bacillota</taxon>
        <taxon>Bacilli</taxon>
        <taxon>Bacillales</taxon>
        <taxon>Bacillaceae</taxon>
        <taxon>Gottfriedia</taxon>
    </lineage>
</organism>
<gene>
    <name evidence="4" type="ORF">BED47_08965</name>
</gene>
<dbReference type="Pfam" id="PF13408">
    <property type="entry name" value="Zn_ribbon_recom"/>
    <property type="match status" value="1"/>
</dbReference>
<dbReference type="InterPro" id="IPR050639">
    <property type="entry name" value="SSR_resolvase"/>
</dbReference>
<name>A0ABX2ZN38_9BACI</name>
<dbReference type="Pfam" id="PF00239">
    <property type="entry name" value="Resolvase"/>
    <property type="match status" value="1"/>
</dbReference>
<keyword evidence="5" id="KW-1185">Reference proteome</keyword>
<dbReference type="Pfam" id="PF07508">
    <property type="entry name" value="Recombinase"/>
    <property type="match status" value="1"/>
</dbReference>
<comment type="caution">
    <text evidence="4">The sequence shown here is derived from an EMBL/GenBank/DDBJ whole genome shotgun (WGS) entry which is preliminary data.</text>
</comment>
<dbReference type="InterPro" id="IPR025827">
    <property type="entry name" value="Zn_ribbon_recom_dom"/>
</dbReference>
<dbReference type="InterPro" id="IPR011109">
    <property type="entry name" value="DNA_bind_recombinase_dom"/>
</dbReference>
<dbReference type="PROSITE" id="PS51737">
    <property type="entry name" value="RECOMBINASE_DNA_BIND"/>
    <property type="match status" value="1"/>
</dbReference>
<dbReference type="InterPro" id="IPR006119">
    <property type="entry name" value="Resolv_N"/>
</dbReference>
<dbReference type="SUPFAM" id="SSF53041">
    <property type="entry name" value="Resolvase-like"/>
    <property type="match status" value="1"/>
</dbReference>
<dbReference type="PANTHER" id="PTHR30461">
    <property type="entry name" value="DNA-INVERTASE FROM LAMBDOID PROPHAGE"/>
    <property type="match status" value="1"/>
</dbReference>
<dbReference type="InterPro" id="IPR036162">
    <property type="entry name" value="Resolvase-like_N_sf"/>
</dbReference>
<dbReference type="CDD" id="cd00338">
    <property type="entry name" value="Ser_Recombinase"/>
    <property type="match status" value="1"/>
</dbReference>
<feature type="coiled-coil region" evidence="1">
    <location>
        <begin position="368"/>
        <end position="398"/>
    </location>
</feature>
<protein>
    <submittedName>
        <fullName evidence="4">Serine recombinase</fullName>
    </submittedName>
</protein>
<evidence type="ECO:0000259" key="3">
    <source>
        <dbReference type="PROSITE" id="PS51737"/>
    </source>
</evidence>
<dbReference type="EMBL" id="MDKC01000032">
    <property type="protein sequence ID" value="ODG91146.1"/>
    <property type="molecule type" value="Genomic_DNA"/>
</dbReference>
<keyword evidence="1" id="KW-0175">Coiled coil</keyword>
<dbReference type="RefSeq" id="WP_069034500.1">
    <property type="nucleotide sequence ID" value="NZ_MDKC01000032.1"/>
</dbReference>
<evidence type="ECO:0000256" key="1">
    <source>
        <dbReference type="SAM" id="Coils"/>
    </source>
</evidence>